<evidence type="ECO:0000313" key="4">
    <source>
        <dbReference type="Proteomes" id="UP000672009"/>
    </source>
</evidence>
<dbReference type="Proteomes" id="UP000672009">
    <property type="component" value="Chromosome"/>
</dbReference>
<accession>A0A975IG56</accession>
<protein>
    <submittedName>
        <fullName evidence="3">Type II toxin-antitoxin system VapC family toxin</fullName>
    </submittedName>
</protein>
<dbReference type="PANTHER" id="PTHR35901:SF1">
    <property type="entry name" value="EXONUCLEASE VAPC9"/>
    <property type="match status" value="1"/>
</dbReference>
<proteinExistence type="predicted"/>
<dbReference type="EMBL" id="CP072793">
    <property type="protein sequence ID" value="QTR52402.1"/>
    <property type="molecule type" value="Genomic_DNA"/>
</dbReference>
<reference evidence="3" key="1">
    <citation type="submission" date="2021-04" db="EMBL/GenBank/DDBJ databases">
        <title>Genomics, taxonomy and metabolism of representatives of sulfur bacteria of the genus Thiothrix: Thiothrix fructosivorans QT, Thiothrix unzii A1T and three new species, Thiothrix subterranea sp. nov., Thiothrix litoralis sp. nov. and 'Candidatus Thiothrix anitrata' sp. nov.</title>
        <authorList>
            <person name="Ravin N.V."/>
            <person name="Smolyakov D."/>
            <person name="Rudenko T.S."/>
            <person name="Mardanov A.V."/>
            <person name="Beletsky A.V."/>
            <person name="Markov N.D."/>
            <person name="Fomenkov A.I."/>
            <person name="Roberts R.J."/>
            <person name="Karnachuk O.V."/>
            <person name="Novikov A."/>
            <person name="Grabovich M.Y."/>
        </authorList>
    </citation>
    <scope>NUCLEOTIDE SEQUENCE</scope>
    <source>
        <strain evidence="3">A1</strain>
    </source>
</reference>
<dbReference type="KEGG" id="tun:J9260_11755"/>
<evidence type="ECO:0000256" key="1">
    <source>
        <dbReference type="ARBA" id="ARBA00022842"/>
    </source>
</evidence>
<sequence length="145" mass="16634">MKSLIIDTSVFNKLYLEEADSEQALVLFARATNREFNLQAPDLLYLEVISTANHYHVPIDFVSQLLDFQTRHLLPLRTLTRAEMKKAIEITQQGHPQSGYPSIYDSVFHAMAMCNDAILVTADKRHYEKTKHLGNIIQLKDCETL</sequence>
<dbReference type="InterPro" id="IPR051619">
    <property type="entry name" value="TypeII_TA_RNase_PINc/VapC"/>
</dbReference>
<dbReference type="AlphaFoldDB" id="A0A975IG56"/>
<keyword evidence="4" id="KW-1185">Reference proteome</keyword>
<evidence type="ECO:0000313" key="3">
    <source>
        <dbReference type="EMBL" id="QTR52402.1"/>
    </source>
</evidence>
<evidence type="ECO:0000259" key="2">
    <source>
        <dbReference type="Pfam" id="PF01850"/>
    </source>
</evidence>
<dbReference type="Gene3D" id="3.40.50.1010">
    <property type="entry name" value="5'-nuclease"/>
    <property type="match status" value="1"/>
</dbReference>
<dbReference type="InterPro" id="IPR044153">
    <property type="entry name" value="PIN_Pae0151-like"/>
</dbReference>
<dbReference type="InterPro" id="IPR002716">
    <property type="entry name" value="PIN_dom"/>
</dbReference>
<dbReference type="RefSeq" id="WP_210217950.1">
    <property type="nucleotide sequence ID" value="NZ_CP072793.1"/>
</dbReference>
<dbReference type="Pfam" id="PF01850">
    <property type="entry name" value="PIN"/>
    <property type="match status" value="1"/>
</dbReference>
<organism evidence="3 4">
    <name type="scientific">Thiothrix unzii</name>
    <dbReference type="NCBI Taxonomy" id="111769"/>
    <lineage>
        <taxon>Bacteria</taxon>
        <taxon>Pseudomonadati</taxon>
        <taxon>Pseudomonadota</taxon>
        <taxon>Gammaproteobacteria</taxon>
        <taxon>Thiotrichales</taxon>
        <taxon>Thiotrichaceae</taxon>
        <taxon>Thiothrix</taxon>
    </lineage>
</organism>
<dbReference type="InterPro" id="IPR029060">
    <property type="entry name" value="PIN-like_dom_sf"/>
</dbReference>
<feature type="domain" description="PIN" evidence="2">
    <location>
        <begin position="5"/>
        <end position="129"/>
    </location>
</feature>
<dbReference type="CDD" id="cd09873">
    <property type="entry name" value="PIN_Pae0151-like"/>
    <property type="match status" value="1"/>
</dbReference>
<dbReference type="SUPFAM" id="SSF88723">
    <property type="entry name" value="PIN domain-like"/>
    <property type="match status" value="1"/>
</dbReference>
<dbReference type="PANTHER" id="PTHR35901">
    <property type="entry name" value="RIBONUCLEASE VAPC3"/>
    <property type="match status" value="1"/>
</dbReference>
<gene>
    <name evidence="3" type="ORF">J9260_11755</name>
</gene>
<name>A0A975IG56_9GAMM</name>
<keyword evidence="1" id="KW-0460">Magnesium</keyword>